<evidence type="ECO:0000256" key="9">
    <source>
        <dbReference type="SAM" id="SignalP"/>
    </source>
</evidence>
<dbReference type="GO" id="GO:0042500">
    <property type="term" value="F:aspartic endopeptidase activity, intramembrane cleaving"/>
    <property type="evidence" value="ECO:0007669"/>
    <property type="project" value="InterPro"/>
</dbReference>
<feature type="transmembrane region" description="Helical" evidence="8">
    <location>
        <begin position="399"/>
        <end position="421"/>
    </location>
</feature>
<name>A0A8B7NW36_HYAAZ</name>
<dbReference type="GO" id="GO:0033619">
    <property type="term" value="P:membrane protein proteolysis"/>
    <property type="evidence" value="ECO:0007669"/>
    <property type="project" value="TreeGrafter"/>
</dbReference>
<feature type="transmembrane region" description="Helical" evidence="8">
    <location>
        <begin position="500"/>
        <end position="522"/>
    </location>
</feature>
<dbReference type="GO" id="GO:0030660">
    <property type="term" value="C:Golgi-associated vesicle membrane"/>
    <property type="evidence" value="ECO:0007669"/>
    <property type="project" value="TreeGrafter"/>
</dbReference>
<dbReference type="PANTHER" id="PTHR12174">
    <property type="entry name" value="SIGNAL PEPTIDE PEPTIDASE"/>
    <property type="match status" value="1"/>
</dbReference>
<dbReference type="GO" id="GO:0098554">
    <property type="term" value="C:cytoplasmic side of endoplasmic reticulum membrane"/>
    <property type="evidence" value="ECO:0007669"/>
    <property type="project" value="TreeGrafter"/>
</dbReference>
<gene>
    <name evidence="11" type="primary">LOC108674518</name>
</gene>
<feature type="transmembrane region" description="Helical" evidence="8">
    <location>
        <begin position="303"/>
        <end position="327"/>
    </location>
</feature>
<evidence type="ECO:0000313" key="11">
    <source>
        <dbReference type="RefSeq" id="XP_018017968.1"/>
    </source>
</evidence>
<dbReference type="GO" id="GO:0098553">
    <property type="term" value="C:lumenal side of endoplasmic reticulum membrane"/>
    <property type="evidence" value="ECO:0007669"/>
    <property type="project" value="TreeGrafter"/>
</dbReference>
<feature type="transmembrane region" description="Helical" evidence="8">
    <location>
        <begin position="348"/>
        <end position="367"/>
    </location>
</feature>
<dbReference type="Proteomes" id="UP000694843">
    <property type="component" value="Unplaced"/>
</dbReference>
<dbReference type="KEGG" id="hazt:108674518"/>
<evidence type="ECO:0000256" key="8">
    <source>
        <dbReference type="SAM" id="Phobius"/>
    </source>
</evidence>
<evidence type="ECO:0000256" key="2">
    <source>
        <dbReference type="ARBA" id="ARBA00006859"/>
    </source>
</evidence>
<dbReference type="GeneID" id="108674518"/>
<dbReference type="Pfam" id="PF04258">
    <property type="entry name" value="Peptidase_A22B"/>
    <property type="match status" value="1"/>
</dbReference>
<accession>A0A8B7NW36</accession>
<keyword evidence="4" id="KW-0378">Hydrolase</keyword>
<evidence type="ECO:0000256" key="6">
    <source>
        <dbReference type="ARBA" id="ARBA00023136"/>
    </source>
</evidence>
<feature type="compositionally biased region" description="Basic and acidic residues" evidence="7">
    <location>
        <begin position="239"/>
        <end position="249"/>
    </location>
</feature>
<organism evidence="10 11">
    <name type="scientific">Hyalella azteca</name>
    <name type="common">Amphipod</name>
    <dbReference type="NCBI Taxonomy" id="294128"/>
    <lineage>
        <taxon>Eukaryota</taxon>
        <taxon>Metazoa</taxon>
        <taxon>Ecdysozoa</taxon>
        <taxon>Arthropoda</taxon>
        <taxon>Crustacea</taxon>
        <taxon>Multicrustacea</taxon>
        <taxon>Malacostraca</taxon>
        <taxon>Eumalacostraca</taxon>
        <taxon>Peracarida</taxon>
        <taxon>Amphipoda</taxon>
        <taxon>Senticaudata</taxon>
        <taxon>Talitrida</taxon>
        <taxon>Talitroidea</taxon>
        <taxon>Hyalellidae</taxon>
        <taxon>Hyalella</taxon>
    </lineage>
</organism>
<keyword evidence="10" id="KW-1185">Reference proteome</keyword>
<feature type="transmembrane region" description="Helical" evidence="8">
    <location>
        <begin position="274"/>
        <end position="297"/>
    </location>
</feature>
<feature type="region of interest" description="Disordered" evidence="7">
    <location>
        <begin position="229"/>
        <end position="256"/>
    </location>
</feature>
<keyword evidence="6 8" id="KW-0472">Membrane</keyword>
<feature type="transmembrane region" description="Helical" evidence="8">
    <location>
        <begin position="196"/>
        <end position="218"/>
    </location>
</feature>
<feature type="chain" id="PRO_5034637032" evidence="9">
    <location>
        <begin position="21"/>
        <end position="586"/>
    </location>
</feature>
<keyword evidence="3 8" id="KW-0812">Transmembrane</keyword>
<feature type="transmembrane region" description="Helical" evidence="8">
    <location>
        <begin position="528"/>
        <end position="546"/>
    </location>
</feature>
<sequence length="586" mass="64733">MTKRLRVFCLLISTFCICQGLSPTSTEPSNEVLDDAVTSTPPMQPTVTKAYSTWLGIMMVKQSKGNSSTQRKVCTSFYPEISDMPHYESTAVYLPVIDTFDWWPCSTSPPPGPLAGHLLLLDGRLNDTNCSLLQAAAAVQGFGAVGSIFVRDKRAPDQTATNVSLWLTFISNATYQSIISDDSTLVAVYSPPEDSALNYSLIVIWLLAVGTVFVGAFWSGRIRHSLYSGGSRGKRRHRSSDAQEEEHNSADASASADAEAEEALKSRQKDEVYVSVKVMLFLVLMMCVMLLALYYLYNYLVYVIIGLFCIASVTAVYSCLEPLVLMLPCATCRTPHFNIYVLRGQVEVRQLLLFSFSVALALAWLLLRNESYAWILQDILGVAFCINMLRLIRLPNLKICTVLLACLFFYDIFFVFITPLFTSDGNSIMVEVAKGSGEQGEQLPMVFKVPHFVYSEEVQVCGLSGNYNLLGFGDVLVPGLLIAFLYYFDLSTRPHRWPLYFTVNIIAYSVGLCLTFLALYMMRSAQPALLYLVPCTLLVTVVIAALRGDLAAMWAPAAAPDEALDKIHDEGDDAAAGDHGTRDDVP</sequence>
<feature type="signal peptide" evidence="9">
    <location>
        <begin position="1"/>
        <end position="20"/>
    </location>
</feature>
<evidence type="ECO:0000256" key="4">
    <source>
        <dbReference type="ARBA" id="ARBA00022801"/>
    </source>
</evidence>
<dbReference type="OrthoDB" id="29661at2759"/>
<comment type="similarity">
    <text evidence="2">Belongs to the peptidase A22B family.</text>
</comment>
<dbReference type="PANTHER" id="PTHR12174:SF103">
    <property type="entry name" value="INTRAMEMBRANE PROTEASE (IMPAS) FAMILY"/>
    <property type="match status" value="1"/>
</dbReference>
<comment type="subcellular location">
    <subcellularLocation>
        <location evidence="1">Endomembrane system</location>
        <topology evidence="1">Multi-pass membrane protein</topology>
    </subcellularLocation>
</comment>
<keyword evidence="5 8" id="KW-1133">Transmembrane helix</keyword>
<evidence type="ECO:0000256" key="1">
    <source>
        <dbReference type="ARBA" id="ARBA00004127"/>
    </source>
</evidence>
<feature type="transmembrane region" description="Helical" evidence="8">
    <location>
        <begin position="469"/>
        <end position="488"/>
    </location>
</feature>
<proteinExistence type="inferred from homology"/>
<dbReference type="SMART" id="SM00730">
    <property type="entry name" value="PSN"/>
    <property type="match status" value="1"/>
</dbReference>
<evidence type="ECO:0000256" key="7">
    <source>
        <dbReference type="SAM" id="MobiDB-lite"/>
    </source>
</evidence>
<feature type="transmembrane region" description="Helical" evidence="8">
    <location>
        <begin position="373"/>
        <end position="392"/>
    </location>
</feature>
<evidence type="ECO:0000256" key="3">
    <source>
        <dbReference type="ARBA" id="ARBA00022692"/>
    </source>
</evidence>
<dbReference type="AlphaFoldDB" id="A0A8B7NW36"/>
<dbReference type="InterPro" id="IPR006639">
    <property type="entry name" value="Preselin/SPP"/>
</dbReference>
<keyword evidence="9" id="KW-0732">Signal</keyword>
<evidence type="ECO:0000256" key="5">
    <source>
        <dbReference type="ARBA" id="ARBA00022989"/>
    </source>
</evidence>
<dbReference type="RefSeq" id="XP_018017968.1">
    <property type="nucleotide sequence ID" value="XM_018162479.2"/>
</dbReference>
<dbReference type="InterPro" id="IPR007369">
    <property type="entry name" value="Peptidase_A22B_SPP"/>
</dbReference>
<dbReference type="GO" id="GO:0005765">
    <property type="term" value="C:lysosomal membrane"/>
    <property type="evidence" value="ECO:0007669"/>
    <property type="project" value="TreeGrafter"/>
</dbReference>
<evidence type="ECO:0000313" key="10">
    <source>
        <dbReference type="Proteomes" id="UP000694843"/>
    </source>
</evidence>
<reference evidence="11" key="1">
    <citation type="submission" date="2025-08" db="UniProtKB">
        <authorList>
            <consortium name="RefSeq"/>
        </authorList>
    </citation>
    <scope>IDENTIFICATION</scope>
    <source>
        <tissue evidence="11">Whole organism</tissue>
    </source>
</reference>
<protein>
    <submittedName>
        <fullName evidence="11">Signal peptide peptidase-like 2B</fullName>
    </submittedName>
</protein>